<dbReference type="GO" id="GO:0005524">
    <property type="term" value="F:ATP binding"/>
    <property type="evidence" value="ECO:0007669"/>
    <property type="project" value="UniProtKB-KW"/>
</dbReference>
<reference evidence="4" key="1">
    <citation type="journal article" date="2019" name="Int. J. Syst. Evol. Microbiol.">
        <title>The Global Catalogue of Microorganisms (GCM) 10K type strain sequencing project: providing services to taxonomists for standard genome sequencing and annotation.</title>
        <authorList>
            <consortium name="The Broad Institute Genomics Platform"/>
            <consortium name="The Broad Institute Genome Sequencing Center for Infectious Disease"/>
            <person name="Wu L."/>
            <person name="Ma J."/>
        </authorList>
    </citation>
    <scope>NUCLEOTIDE SEQUENCE [LARGE SCALE GENOMIC DNA]</scope>
    <source>
        <strain evidence="4">CCUG 49018</strain>
    </source>
</reference>
<dbReference type="PANTHER" id="PTHR35526">
    <property type="entry name" value="ANTI-SIGMA-F FACTOR RSBW-RELATED"/>
    <property type="match status" value="1"/>
</dbReference>
<name>A0ABW3VIL0_9PSEU</name>
<dbReference type="InterPro" id="IPR050267">
    <property type="entry name" value="Anti-sigma-factor_SerPK"/>
</dbReference>
<feature type="domain" description="Histidine kinase/HSP90-like ATPase" evidence="2">
    <location>
        <begin position="196"/>
        <end position="306"/>
    </location>
</feature>
<dbReference type="InterPro" id="IPR003594">
    <property type="entry name" value="HATPase_dom"/>
</dbReference>
<dbReference type="CDD" id="cd16936">
    <property type="entry name" value="HATPase_RsbW-like"/>
    <property type="match status" value="1"/>
</dbReference>
<dbReference type="EMBL" id="JBHTMB010000141">
    <property type="protein sequence ID" value="MFD1234842.1"/>
    <property type="molecule type" value="Genomic_DNA"/>
</dbReference>
<keyword evidence="1" id="KW-0418">Kinase</keyword>
<gene>
    <name evidence="3" type="ORF">ACFQ34_16235</name>
</gene>
<dbReference type="Proteomes" id="UP001597182">
    <property type="component" value="Unassembled WGS sequence"/>
</dbReference>
<keyword evidence="3" id="KW-0067">ATP-binding</keyword>
<evidence type="ECO:0000313" key="3">
    <source>
        <dbReference type="EMBL" id="MFD1234842.1"/>
    </source>
</evidence>
<dbReference type="Pfam" id="PF13581">
    <property type="entry name" value="HATPase_c_2"/>
    <property type="match status" value="1"/>
</dbReference>
<protein>
    <submittedName>
        <fullName evidence="3">ATP-binding protein</fullName>
    </submittedName>
</protein>
<proteinExistence type="predicted"/>
<dbReference type="PANTHER" id="PTHR35526:SF3">
    <property type="entry name" value="ANTI-SIGMA-F FACTOR RSBW"/>
    <property type="match status" value="1"/>
</dbReference>
<keyword evidence="3" id="KW-0547">Nucleotide-binding</keyword>
<evidence type="ECO:0000313" key="4">
    <source>
        <dbReference type="Proteomes" id="UP001597182"/>
    </source>
</evidence>
<accession>A0ABW3VIL0</accession>
<sequence length="309" mass="31919">MTATDPPDPVTPHHEGVPFGGAGALAVQLAPRLHAALRTAAPVVAVLDEAERAALGAELGAAASGIEFLDPADVYRVPAFTVAVRWARLSRRAEPGARATVVGQHVALPGGDGPGYWARLDAALDVALAGLPVEVLCPFPDGDDVLSRTTHRTLLSGGHSVPTAAFREPLEVVAEFPPPPPPDLGEPGVVLPFGLEGLGGLRRTVATVATDGGLRTERVADFVLAVNEIASNSVEHGPGSGTLRMWVTDGQVVAEVHDAGRLRVPFPGLVAPPPTGARGRGLWLASELSDVLQVWSDAGGTVIRVTMTL</sequence>
<keyword evidence="4" id="KW-1185">Reference proteome</keyword>
<keyword evidence="1" id="KW-0808">Transferase</keyword>
<dbReference type="Gene3D" id="3.30.565.10">
    <property type="entry name" value="Histidine kinase-like ATPase, C-terminal domain"/>
    <property type="match status" value="1"/>
</dbReference>
<keyword evidence="1" id="KW-0723">Serine/threonine-protein kinase</keyword>
<dbReference type="SUPFAM" id="SSF55874">
    <property type="entry name" value="ATPase domain of HSP90 chaperone/DNA topoisomerase II/histidine kinase"/>
    <property type="match status" value="1"/>
</dbReference>
<comment type="caution">
    <text evidence="3">The sequence shown here is derived from an EMBL/GenBank/DDBJ whole genome shotgun (WGS) entry which is preliminary data.</text>
</comment>
<evidence type="ECO:0000256" key="1">
    <source>
        <dbReference type="ARBA" id="ARBA00022527"/>
    </source>
</evidence>
<evidence type="ECO:0000259" key="2">
    <source>
        <dbReference type="Pfam" id="PF13581"/>
    </source>
</evidence>
<dbReference type="RefSeq" id="WP_103382269.1">
    <property type="nucleotide sequence ID" value="NZ_BAABKS010000029.1"/>
</dbReference>
<organism evidence="3 4">
    <name type="scientific">Pseudonocardia benzenivorans</name>
    <dbReference type="NCBI Taxonomy" id="228005"/>
    <lineage>
        <taxon>Bacteria</taxon>
        <taxon>Bacillati</taxon>
        <taxon>Actinomycetota</taxon>
        <taxon>Actinomycetes</taxon>
        <taxon>Pseudonocardiales</taxon>
        <taxon>Pseudonocardiaceae</taxon>
        <taxon>Pseudonocardia</taxon>
    </lineage>
</organism>
<dbReference type="InterPro" id="IPR036890">
    <property type="entry name" value="HATPase_C_sf"/>
</dbReference>